<proteinExistence type="predicted"/>
<protein>
    <submittedName>
        <fullName evidence="2">DUF2285 domain-containing protein</fullName>
    </submittedName>
</protein>
<reference evidence="2" key="1">
    <citation type="submission" date="2020-05" db="EMBL/GenBank/DDBJ databases">
        <title>Nod-independent and nitrogen-fixing Bradyrhizobium aeschynomene sp. nov. isolated from nodules of Aeschynomene indica.</title>
        <authorList>
            <person name="Zhang Z."/>
        </authorList>
    </citation>
    <scope>NUCLEOTIDE SEQUENCE</scope>
    <source>
        <strain evidence="2">83012</strain>
    </source>
</reference>
<dbReference type="Pfam" id="PF10074">
    <property type="entry name" value="RovC_DNA-bd"/>
    <property type="match status" value="1"/>
</dbReference>
<dbReference type="Proteomes" id="UP000886476">
    <property type="component" value="Unassembled WGS sequence"/>
</dbReference>
<sequence>MPIPPLDPAVADLAPTDSVLTAYDEEHAVTYLRLLDAASEGADWEEVARLVLHIDPVNEPQRARRAFDSHLARARWMSEKGYHHLLRGSDQT</sequence>
<keyword evidence="3" id="KW-1185">Reference proteome</keyword>
<dbReference type="InterPro" id="IPR018754">
    <property type="entry name" value="RovC-like_DNA-bd"/>
</dbReference>
<evidence type="ECO:0000259" key="1">
    <source>
        <dbReference type="Pfam" id="PF10074"/>
    </source>
</evidence>
<name>A0ABX2CGH1_9BRAD</name>
<organism evidence="2 3">
    <name type="scientific">Bradyrhizobium aeschynomenes</name>
    <dbReference type="NCBI Taxonomy" id="2734909"/>
    <lineage>
        <taxon>Bacteria</taxon>
        <taxon>Pseudomonadati</taxon>
        <taxon>Pseudomonadota</taxon>
        <taxon>Alphaproteobacteria</taxon>
        <taxon>Hyphomicrobiales</taxon>
        <taxon>Nitrobacteraceae</taxon>
        <taxon>Bradyrhizobium</taxon>
    </lineage>
</organism>
<gene>
    <name evidence="2" type="ORF">HL667_15320</name>
</gene>
<feature type="domain" description="T6SS Transcription factor RovC-like DNA binding" evidence="1">
    <location>
        <begin position="15"/>
        <end position="87"/>
    </location>
</feature>
<evidence type="ECO:0000313" key="2">
    <source>
        <dbReference type="EMBL" id="NPU66372.1"/>
    </source>
</evidence>
<comment type="caution">
    <text evidence="2">The sequence shown here is derived from an EMBL/GenBank/DDBJ whole genome shotgun (WGS) entry which is preliminary data.</text>
</comment>
<evidence type="ECO:0000313" key="3">
    <source>
        <dbReference type="Proteomes" id="UP000886476"/>
    </source>
</evidence>
<dbReference type="RefSeq" id="WP_172111451.1">
    <property type="nucleotide sequence ID" value="NZ_JABFDN010000004.1"/>
</dbReference>
<dbReference type="EMBL" id="JABFDN010000004">
    <property type="protein sequence ID" value="NPU66372.1"/>
    <property type="molecule type" value="Genomic_DNA"/>
</dbReference>
<accession>A0ABX2CGH1</accession>